<protein>
    <submittedName>
        <fullName evidence="1">Uncharacterized protein</fullName>
    </submittedName>
</protein>
<evidence type="ECO:0000313" key="2">
    <source>
        <dbReference type="Proteomes" id="UP001311232"/>
    </source>
</evidence>
<dbReference type="AlphaFoldDB" id="A0AAV9RSL0"/>
<evidence type="ECO:0000313" key="1">
    <source>
        <dbReference type="EMBL" id="KAK5612004.1"/>
    </source>
</evidence>
<gene>
    <name evidence="1" type="ORF">CRENBAI_003272</name>
</gene>
<organism evidence="1 2">
    <name type="scientific">Crenichthys baileyi</name>
    <name type="common">White River springfish</name>
    <dbReference type="NCBI Taxonomy" id="28760"/>
    <lineage>
        <taxon>Eukaryota</taxon>
        <taxon>Metazoa</taxon>
        <taxon>Chordata</taxon>
        <taxon>Craniata</taxon>
        <taxon>Vertebrata</taxon>
        <taxon>Euteleostomi</taxon>
        <taxon>Actinopterygii</taxon>
        <taxon>Neopterygii</taxon>
        <taxon>Teleostei</taxon>
        <taxon>Neoteleostei</taxon>
        <taxon>Acanthomorphata</taxon>
        <taxon>Ovalentaria</taxon>
        <taxon>Atherinomorphae</taxon>
        <taxon>Cyprinodontiformes</taxon>
        <taxon>Goodeidae</taxon>
        <taxon>Crenichthys</taxon>
    </lineage>
</organism>
<reference evidence="1 2" key="1">
    <citation type="submission" date="2021-06" db="EMBL/GenBank/DDBJ databases">
        <authorList>
            <person name="Palmer J.M."/>
        </authorList>
    </citation>
    <scope>NUCLEOTIDE SEQUENCE [LARGE SCALE GENOMIC DNA]</scope>
    <source>
        <strain evidence="1 2">MEX-2019</strain>
        <tissue evidence="1">Muscle</tissue>
    </source>
</reference>
<keyword evidence="2" id="KW-1185">Reference proteome</keyword>
<name>A0AAV9RSL0_9TELE</name>
<proteinExistence type="predicted"/>
<accession>A0AAV9RSL0</accession>
<sequence length="104" mass="11267">MVKRCIAGGGSNTMTAAVSLHYFPEAKRIRAAWSLVVSHSAVFSVTLDLHCMSSLQSSPLRSPEELQEPYADHTIKASDKCGNKSKATHSAEVKLLHFAFYASG</sequence>
<comment type="caution">
    <text evidence="1">The sequence shown here is derived from an EMBL/GenBank/DDBJ whole genome shotgun (WGS) entry which is preliminary data.</text>
</comment>
<dbReference type="Proteomes" id="UP001311232">
    <property type="component" value="Unassembled WGS sequence"/>
</dbReference>
<dbReference type="EMBL" id="JAHHUM010001453">
    <property type="protein sequence ID" value="KAK5612004.1"/>
    <property type="molecule type" value="Genomic_DNA"/>
</dbReference>